<accession>C0GE08</accession>
<comment type="caution">
    <text evidence="1">The sequence shown here is derived from an EMBL/GenBank/DDBJ whole genome shotgun (WGS) entry which is preliminary data.</text>
</comment>
<protein>
    <submittedName>
        <fullName evidence="1">Uncharacterized protein</fullName>
    </submittedName>
</protein>
<dbReference type="STRING" id="555088.DealDRAFT_0717"/>
<gene>
    <name evidence="1" type="ORF">DealDRAFT_0717</name>
</gene>
<dbReference type="Proteomes" id="UP000006443">
    <property type="component" value="Unassembled WGS sequence"/>
</dbReference>
<proteinExistence type="predicted"/>
<evidence type="ECO:0000313" key="1">
    <source>
        <dbReference type="EMBL" id="EEG78302.1"/>
    </source>
</evidence>
<dbReference type="EMBL" id="ACJM01000003">
    <property type="protein sequence ID" value="EEG78302.1"/>
    <property type="molecule type" value="Genomic_DNA"/>
</dbReference>
<keyword evidence="2" id="KW-1185">Reference proteome</keyword>
<evidence type="ECO:0000313" key="2">
    <source>
        <dbReference type="Proteomes" id="UP000006443"/>
    </source>
</evidence>
<sequence length="41" mass="5035">MQIITKKDRFIFTGTIRELRFFLRNLPADITLRQFIQSRLH</sequence>
<organism evidence="1 2">
    <name type="scientific">Dethiobacter alkaliphilus AHT 1</name>
    <dbReference type="NCBI Taxonomy" id="555088"/>
    <lineage>
        <taxon>Bacteria</taxon>
        <taxon>Bacillati</taxon>
        <taxon>Bacillota</taxon>
        <taxon>Dethiobacteria</taxon>
        <taxon>Dethiobacterales</taxon>
        <taxon>Dethiobacteraceae</taxon>
        <taxon>Dethiobacter</taxon>
    </lineage>
</organism>
<dbReference type="AlphaFoldDB" id="C0GE08"/>
<dbReference type="RefSeq" id="WP_008514941.1">
    <property type="nucleotide sequence ID" value="NZ_ACJM01000003.1"/>
</dbReference>
<reference evidence="1 2" key="1">
    <citation type="submission" date="2009-02" db="EMBL/GenBank/DDBJ databases">
        <title>Sequencing of the draft genome and assembly of Dethiobacter alkaliphilus AHT 1.</title>
        <authorList>
            <consortium name="US DOE Joint Genome Institute (JGI-PGF)"/>
            <person name="Lucas S."/>
            <person name="Copeland A."/>
            <person name="Lapidus A."/>
            <person name="Glavina del Rio T."/>
            <person name="Dalin E."/>
            <person name="Tice H."/>
            <person name="Bruce D."/>
            <person name="Goodwin L."/>
            <person name="Pitluck S."/>
            <person name="Larimer F."/>
            <person name="Land M.L."/>
            <person name="Hauser L."/>
            <person name="Muyzer G."/>
        </authorList>
    </citation>
    <scope>NUCLEOTIDE SEQUENCE [LARGE SCALE GENOMIC DNA]</scope>
    <source>
        <strain evidence="1 2">AHT 1</strain>
    </source>
</reference>
<name>C0GE08_DETAL</name>